<gene>
    <name evidence="2" type="ORF">BESB_058620</name>
</gene>
<keyword evidence="3" id="KW-1185">Reference proteome</keyword>
<reference evidence="2 3" key="1">
    <citation type="submission" date="2017-09" db="EMBL/GenBank/DDBJ databases">
        <title>Genome sequencing of Besnoitia besnoiti strain Bb-Ger1.</title>
        <authorList>
            <person name="Schares G."/>
            <person name="Venepally P."/>
            <person name="Lorenzi H.A."/>
        </authorList>
    </citation>
    <scope>NUCLEOTIDE SEQUENCE [LARGE SCALE GENOMIC DNA]</scope>
    <source>
        <strain evidence="2 3">Bb-Ger1</strain>
    </source>
</reference>
<feature type="compositionally biased region" description="Gly residues" evidence="1">
    <location>
        <begin position="453"/>
        <end position="462"/>
    </location>
</feature>
<accession>A0A2A9MAG2</accession>
<feature type="region of interest" description="Disordered" evidence="1">
    <location>
        <begin position="206"/>
        <end position="243"/>
    </location>
</feature>
<sequence length="462" mass="49044">MAFRTPPPLARGGFKGRCEATRPFSLSDSFSIAEAKQRSRMRPSSSRALSSASSLFCLLFSPPEKASGSPRSFPFSRSHSGALVPSPPSSSSSASSRLSSSCAVAARTSPCSTSSTSASSSSSPAGRPRLAAGLVCLPGLAAASVSAGSPRLWPSALLYVFCVPFVPCSASLPPLRGFASRASRRQRERLEENYLRESLREVVDGVRSAEAEAPPTRASRGHRASSASSAPASAPALASRHAREGEEEALQSSFWGARAAGFSQELSLLRLGTRRARAGESVLDGGGAADEEALACAARDEEGGPGVGSVENEVRRRRRLLRAASLDRAQDGAPRGRRKRVAASGFEKPPSEASPPLSDDAFEALAVEDDELGLASDFVAPAAASRSPEASPLYRSLTHEEAKQMQEAYSEKLHEDRRRRWLRMYGLPNPEREARALLRENEMTRGSREPSGTGSGGRSTRD</sequence>
<feature type="compositionally biased region" description="Low complexity" evidence="1">
    <location>
        <begin position="224"/>
        <end position="239"/>
    </location>
</feature>
<feature type="region of interest" description="Disordered" evidence="1">
    <location>
        <begin position="381"/>
        <end position="405"/>
    </location>
</feature>
<feature type="region of interest" description="Disordered" evidence="1">
    <location>
        <begin position="429"/>
        <end position="462"/>
    </location>
</feature>
<feature type="compositionally biased region" description="Basic and acidic residues" evidence="1">
    <location>
        <begin position="430"/>
        <end position="448"/>
    </location>
</feature>
<evidence type="ECO:0000313" key="3">
    <source>
        <dbReference type="Proteomes" id="UP000224006"/>
    </source>
</evidence>
<feature type="region of interest" description="Disordered" evidence="1">
    <location>
        <begin position="322"/>
        <end position="359"/>
    </location>
</feature>
<dbReference type="EMBL" id="NWUJ01000005">
    <property type="protein sequence ID" value="PFH34975.1"/>
    <property type="molecule type" value="Genomic_DNA"/>
</dbReference>
<protein>
    <submittedName>
        <fullName evidence="2">Uncharacterized protein</fullName>
    </submittedName>
</protein>
<dbReference type="AlphaFoldDB" id="A0A2A9MAG2"/>
<proteinExistence type="predicted"/>
<organism evidence="2 3">
    <name type="scientific">Besnoitia besnoiti</name>
    <name type="common">Apicomplexan protozoan</name>
    <dbReference type="NCBI Taxonomy" id="94643"/>
    <lineage>
        <taxon>Eukaryota</taxon>
        <taxon>Sar</taxon>
        <taxon>Alveolata</taxon>
        <taxon>Apicomplexa</taxon>
        <taxon>Conoidasida</taxon>
        <taxon>Coccidia</taxon>
        <taxon>Eucoccidiorida</taxon>
        <taxon>Eimeriorina</taxon>
        <taxon>Sarcocystidae</taxon>
        <taxon>Besnoitia</taxon>
    </lineage>
</organism>
<dbReference type="Proteomes" id="UP000224006">
    <property type="component" value="Chromosome V"/>
</dbReference>
<dbReference type="RefSeq" id="XP_029218984.1">
    <property type="nucleotide sequence ID" value="XM_029364276.1"/>
</dbReference>
<dbReference type="GeneID" id="40310790"/>
<name>A0A2A9MAG2_BESBE</name>
<feature type="compositionally biased region" description="Low complexity" evidence="1">
    <location>
        <begin position="381"/>
        <end position="392"/>
    </location>
</feature>
<evidence type="ECO:0000313" key="2">
    <source>
        <dbReference type="EMBL" id="PFH34975.1"/>
    </source>
</evidence>
<evidence type="ECO:0000256" key="1">
    <source>
        <dbReference type="SAM" id="MobiDB-lite"/>
    </source>
</evidence>
<dbReference type="KEGG" id="bbes:BESB_058620"/>
<comment type="caution">
    <text evidence="2">The sequence shown here is derived from an EMBL/GenBank/DDBJ whole genome shotgun (WGS) entry which is preliminary data.</text>
</comment>
<dbReference type="VEuPathDB" id="ToxoDB:BESB_058620"/>